<keyword evidence="8" id="KW-1185">Reference proteome</keyword>
<proteinExistence type="predicted"/>
<organism evidence="7 8">
    <name type="scientific">Tropilaelaps mercedesae</name>
    <dbReference type="NCBI Taxonomy" id="418985"/>
    <lineage>
        <taxon>Eukaryota</taxon>
        <taxon>Metazoa</taxon>
        <taxon>Ecdysozoa</taxon>
        <taxon>Arthropoda</taxon>
        <taxon>Chelicerata</taxon>
        <taxon>Arachnida</taxon>
        <taxon>Acari</taxon>
        <taxon>Parasitiformes</taxon>
        <taxon>Mesostigmata</taxon>
        <taxon>Gamasina</taxon>
        <taxon>Dermanyssoidea</taxon>
        <taxon>Laelapidae</taxon>
        <taxon>Tropilaelaps</taxon>
    </lineage>
</organism>
<gene>
    <name evidence="7" type="ORF">BIW11_00465</name>
</gene>
<dbReference type="InParanoid" id="A0A1V9XUV2"/>
<comment type="caution">
    <text evidence="7">The sequence shown here is derived from an EMBL/GenBank/DDBJ whole genome shotgun (WGS) entry which is preliminary data.</text>
</comment>
<feature type="domain" description="GRIP" evidence="6">
    <location>
        <begin position="933"/>
        <end position="982"/>
    </location>
</feature>
<feature type="compositionally biased region" description="Polar residues" evidence="5">
    <location>
        <begin position="26"/>
        <end position="37"/>
    </location>
</feature>
<dbReference type="GO" id="GO:0007030">
    <property type="term" value="P:Golgi organization"/>
    <property type="evidence" value="ECO:0007669"/>
    <property type="project" value="TreeGrafter"/>
</dbReference>
<feature type="region of interest" description="Disordered" evidence="5">
    <location>
        <begin position="23"/>
        <end position="42"/>
    </location>
</feature>
<keyword evidence="2" id="KW-0333">Golgi apparatus</keyword>
<dbReference type="STRING" id="418985.A0A1V9XUV2"/>
<dbReference type="GO" id="GO:0031267">
    <property type="term" value="F:small GTPase binding"/>
    <property type="evidence" value="ECO:0007669"/>
    <property type="project" value="TreeGrafter"/>
</dbReference>
<dbReference type="OrthoDB" id="425925at2759"/>
<dbReference type="SUPFAM" id="SSF57997">
    <property type="entry name" value="Tropomyosin"/>
    <property type="match status" value="2"/>
</dbReference>
<accession>A0A1V9XUV2</accession>
<dbReference type="AlphaFoldDB" id="A0A1V9XUV2"/>
<dbReference type="PANTHER" id="PTHR18921">
    <property type="entry name" value="MYOSIN HEAVY CHAIN - RELATED"/>
    <property type="match status" value="1"/>
</dbReference>
<feature type="coiled-coil region" evidence="4">
    <location>
        <begin position="47"/>
        <end position="99"/>
    </location>
</feature>
<evidence type="ECO:0000313" key="7">
    <source>
        <dbReference type="EMBL" id="OQR77259.1"/>
    </source>
</evidence>
<evidence type="ECO:0000256" key="2">
    <source>
        <dbReference type="ARBA" id="ARBA00023034"/>
    </source>
</evidence>
<feature type="coiled-coil region" evidence="4">
    <location>
        <begin position="244"/>
        <end position="390"/>
    </location>
</feature>
<evidence type="ECO:0000256" key="3">
    <source>
        <dbReference type="ARBA" id="ARBA00023054"/>
    </source>
</evidence>
<protein>
    <recommendedName>
        <fullName evidence="6">GRIP domain-containing protein</fullName>
    </recommendedName>
</protein>
<dbReference type="GO" id="GO:0005794">
    <property type="term" value="C:Golgi apparatus"/>
    <property type="evidence" value="ECO:0007669"/>
    <property type="project" value="UniProtKB-SubCell"/>
</dbReference>
<feature type="region of interest" description="Disordered" evidence="5">
    <location>
        <begin position="1024"/>
        <end position="1136"/>
    </location>
</feature>
<evidence type="ECO:0000256" key="4">
    <source>
        <dbReference type="SAM" id="Coils"/>
    </source>
</evidence>
<dbReference type="InterPro" id="IPR000237">
    <property type="entry name" value="GRIP_dom"/>
</dbReference>
<feature type="compositionally biased region" description="Polar residues" evidence="5">
    <location>
        <begin position="1059"/>
        <end position="1098"/>
    </location>
</feature>
<reference evidence="7 8" key="1">
    <citation type="journal article" date="2017" name="Gigascience">
        <title>Draft genome of the honey bee ectoparasitic mite, Tropilaelaps mercedesae, is shaped by the parasitic life history.</title>
        <authorList>
            <person name="Dong X."/>
            <person name="Armstrong S.D."/>
            <person name="Xia D."/>
            <person name="Makepeace B.L."/>
            <person name="Darby A.C."/>
            <person name="Kadowaki T."/>
        </authorList>
    </citation>
    <scope>NUCLEOTIDE SEQUENCE [LARGE SCALE GENOMIC DNA]</scope>
    <source>
        <strain evidence="7">Wuxi-XJTLU</strain>
    </source>
</reference>
<comment type="subcellular location">
    <subcellularLocation>
        <location evidence="1">Golgi apparatus</location>
    </subcellularLocation>
</comment>
<dbReference type="Proteomes" id="UP000192247">
    <property type="component" value="Unassembled WGS sequence"/>
</dbReference>
<feature type="coiled-coil region" evidence="4">
    <location>
        <begin position="657"/>
        <end position="934"/>
    </location>
</feature>
<name>A0A1V9XUV2_9ACAR</name>
<sequence>MPWFNQINQLTSQLQNFAHDVFDQDGNYNPGPQSTQAADPVPAPETMETLRQDKIRLEESLLQLDQQYREEMNRLIFIKDDLQLRLKRSEAELSQYRKGITPTTPAADHEVNLSEEWRDDWDDGDVVDGAGGSGAKLDETTHELLELRMSLEEAQRQLDAAKTLRREFDKLKHDNEILKNRMEALEQENELLEIKLDTFGGDGGSKGDVLPGRATAADPAEEKSFQIDYAAFCKDVITALLGDCELTENTLAEARLGLQNLSDKVGEFERSADAVAKNVELIEDQKKAFLTEKMALEQELDRLRNVSKDLQKVQAQLKKATTDRDSLTAKLAKAKKSESTLKAQIAEFTAENRTTAAPNQEETQRLTATIDELEQKLTHEQGLVQAIQAELDTTKAETADKMGTLLNKLEAEESAAAKLQQCLTDTRTQLDVAVGREASLTQELQNVQALLVELQDESNSGRDEAAALLKKTREQDSELQQLRGELQLARVEETQRRQQIDELEQKVQALNSDQGTAEEMAALRQRLETGEQELELLRHGRDSVANELDAAKHELDICQQKLVQMQMESSQGHSTLAEQVTSYAEQLESVEAEKLVMAGRLAGAQQELEAMQVVRQALEAGMQQLTTEKEQMIAVVSDKARENADLKVRLDSLMGAVANEKQMVLQLQQQLKQAQMDVQRMQQMPAVPQIDTTPLQEKIAALEAEQQNLTRTIQHKGQENAELKQRIQKLLDNESRVNLDVQRLRAHLAGVDERHTKETLAHEHQIATLQQKLSELEVNARHTDSNAQAVTAAASERVEMLEAELTTVSSQRDEALEELSQLEDRLQQSQTSLASLQVVLEQMQRERDNQIRTAKKHHEAEQKRAQERISELQATVAAKEETLSNVAETVQATQRLSEQLEQKNAALSRLQQKLAEKDNQLQTALRKCREAEGAEGRVEKQLIKNMLLGYFTAAADKKNDVLRCITGYLEFNEEEARKAGLGAGQKGFFGIFGGGQPTAVSSSDPNESFTNQFIAFLEKESTPSAPLKLPTELGGAQRQDGRLRKVSSSSLPPDHLQQLPRQMTSSPFRPTPTDNPLFSHLPQQQNTVSSAGDNNSMATWAPSLTSSSRGSTASEPEMLRELLGQGPPSIRSQSSQ</sequence>
<evidence type="ECO:0000256" key="1">
    <source>
        <dbReference type="ARBA" id="ARBA00004555"/>
    </source>
</evidence>
<feature type="coiled-coil region" evidence="4">
    <location>
        <begin position="437"/>
        <end position="628"/>
    </location>
</feature>
<feature type="coiled-coil region" evidence="4">
    <location>
        <begin position="137"/>
        <end position="202"/>
    </location>
</feature>
<evidence type="ECO:0000313" key="8">
    <source>
        <dbReference type="Proteomes" id="UP000192247"/>
    </source>
</evidence>
<dbReference type="PROSITE" id="PS50913">
    <property type="entry name" value="GRIP"/>
    <property type="match status" value="1"/>
</dbReference>
<dbReference type="PANTHER" id="PTHR18921:SF2">
    <property type="entry name" value="THYROID RECEPTOR-INTERACTING PROTEIN 11"/>
    <property type="match status" value="1"/>
</dbReference>
<keyword evidence="3 4" id="KW-0175">Coiled coil</keyword>
<evidence type="ECO:0000259" key="6">
    <source>
        <dbReference type="PROSITE" id="PS50913"/>
    </source>
</evidence>
<feature type="compositionally biased region" description="Low complexity" evidence="5">
    <location>
        <begin position="1101"/>
        <end position="1116"/>
    </location>
</feature>
<dbReference type="EMBL" id="MNPL01003775">
    <property type="protein sequence ID" value="OQR77259.1"/>
    <property type="molecule type" value="Genomic_DNA"/>
</dbReference>
<evidence type="ECO:0000256" key="5">
    <source>
        <dbReference type="SAM" id="MobiDB-lite"/>
    </source>
</evidence>
<dbReference type="Gene3D" id="1.10.287.1490">
    <property type="match status" value="1"/>
</dbReference>
<dbReference type="GO" id="GO:0006888">
    <property type="term" value="P:endoplasmic reticulum to Golgi vesicle-mediated transport"/>
    <property type="evidence" value="ECO:0007669"/>
    <property type="project" value="TreeGrafter"/>
</dbReference>